<dbReference type="GO" id="GO:0003677">
    <property type="term" value="F:DNA binding"/>
    <property type="evidence" value="ECO:0007669"/>
    <property type="project" value="UniProtKB-KW"/>
</dbReference>
<dbReference type="Proteomes" id="UP000216446">
    <property type="component" value="Unassembled WGS sequence"/>
</dbReference>
<dbReference type="InParanoid" id="A0A259TXP2"/>
<keyword evidence="6" id="KW-1185">Reference proteome</keyword>
<comment type="caution">
    <text evidence="5">The sequence shown here is derived from an EMBL/GenBank/DDBJ whole genome shotgun (WGS) entry which is preliminary data.</text>
</comment>
<dbReference type="InterPro" id="IPR036388">
    <property type="entry name" value="WH-like_DNA-bd_sf"/>
</dbReference>
<comment type="similarity">
    <text evidence="1">Belongs to the BlaI transcriptional regulatory family.</text>
</comment>
<dbReference type="Gene3D" id="1.10.4040.10">
    <property type="entry name" value="Penicillinase repressor domain"/>
    <property type="match status" value="1"/>
</dbReference>
<dbReference type="EMBL" id="MQWB01000001">
    <property type="protein sequence ID" value="OZC02344.1"/>
    <property type="molecule type" value="Genomic_DNA"/>
</dbReference>
<gene>
    <name evidence="5" type="ORF">BSZ36_04745</name>
</gene>
<keyword evidence="3" id="KW-0238">DNA-binding</keyword>
<evidence type="ECO:0000256" key="4">
    <source>
        <dbReference type="ARBA" id="ARBA00023163"/>
    </source>
</evidence>
<name>A0A259TXP2_9BACT</name>
<evidence type="ECO:0000313" key="5">
    <source>
        <dbReference type="EMBL" id="OZC02344.1"/>
    </source>
</evidence>
<reference evidence="5 6" key="1">
    <citation type="submission" date="2016-11" db="EMBL/GenBank/DDBJ databases">
        <title>Study of marine rhodopsin-containing bacteria.</title>
        <authorList>
            <person name="Yoshizawa S."/>
            <person name="Kumagai Y."/>
            <person name="Kogure K."/>
        </authorList>
    </citation>
    <scope>NUCLEOTIDE SEQUENCE [LARGE SCALE GENOMIC DNA]</scope>
    <source>
        <strain evidence="5 6">SG-29</strain>
    </source>
</reference>
<sequence>MRNPITSLGGTEMEILRLVWSLERATAREVHAAMDHQVAYTTVATVIKNLAVKGYLSIERDGATYVYTPARPAEEVRGSLLTSVVDKVFGGSARTLIQTLAGHESLTETEQAEVRRLLDQLGAEPTASDE</sequence>
<keyword evidence="2" id="KW-0805">Transcription regulation</keyword>
<dbReference type="GO" id="GO:0045892">
    <property type="term" value="P:negative regulation of DNA-templated transcription"/>
    <property type="evidence" value="ECO:0007669"/>
    <property type="project" value="InterPro"/>
</dbReference>
<dbReference type="InterPro" id="IPR005650">
    <property type="entry name" value="BlaI_family"/>
</dbReference>
<dbReference type="Pfam" id="PF03965">
    <property type="entry name" value="Penicillinase_R"/>
    <property type="match status" value="1"/>
</dbReference>
<organism evidence="5 6">
    <name type="scientific">Rubricoccus marinus</name>
    <dbReference type="NCBI Taxonomy" id="716817"/>
    <lineage>
        <taxon>Bacteria</taxon>
        <taxon>Pseudomonadati</taxon>
        <taxon>Rhodothermota</taxon>
        <taxon>Rhodothermia</taxon>
        <taxon>Rhodothermales</taxon>
        <taxon>Rubricoccaceae</taxon>
        <taxon>Rubricoccus</taxon>
    </lineage>
</organism>
<dbReference type="SUPFAM" id="SSF46785">
    <property type="entry name" value="Winged helix' DNA-binding domain"/>
    <property type="match status" value="1"/>
</dbReference>
<evidence type="ECO:0000256" key="3">
    <source>
        <dbReference type="ARBA" id="ARBA00023125"/>
    </source>
</evidence>
<evidence type="ECO:0008006" key="7">
    <source>
        <dbReference type="Google" id="ProtNLM"/>
    </source>
</evidence>
<protein>
    <recommendedName>
        <fullName evidence="7">BlaI family transcriptional regulator</fullName>
    </recommendedName>
</protein>
<accession>A0A259TXP2</accession>
<evidence type="ECO:0000256" key="1">
    <source>
        <dbReference type="ARBA" id="ARBA00011046"/>
    </source>
</evidence>
<dbReference type="Gene3D" id="1.10.10.10">
    <property type="entry name" value="Winged helix-like DNA-binding domain superfamily/Winged helix DNA-binding domain"/>
    <property type="match status" value="1"/>
</dbReference>
<dbReference type="PIRSF" id="PIRSF019455">
    <property type="entry name" value="CopR_AtkY"/>
    <property type="match status" value="1"/>
</dbReference>
<dbReference type="OrthoDB" id="279010at2"/>
<proteinExistence type="inferred from homology"/>
<dbReference type="RefSeq" id="WP_094546498.1">
    <property type="nucleotide sequence ID" value="NZ_MQWB01000001.1"/>
</dbReference>
<dbReference type="InterPro" id="IPR036390">
    <property type="entry name" value="WH_DNA-bd_sf"/>
</dbReference>
<keyword evidence="4" id="KW-0804">Transcription</keyword>
<evidence type="ECO:0000313" key="6">
    <source>
        <dbReference type="Proteomes" id="UP000216446"/>
    </source>
</evidence>
<dbReference type="AlphaFoldDB" id="A0A259TXP2"/>
<evidence type="ECO:0000256" key="2">
    <source>
        <dbReference type="ARBA" id="ARBA00023015"/>
    </source>
</evidence>